<organism evidence="1">
    <name type="scientific">Arundo donax</name>
    <name type="common">Giant reed</name>
    <name type="synonym">Donax arundinaceus</name>
    <dbReference type="NCBI Taxonomy" id="35708"/>
    <lineage>
        <taxon>Eukaryota</taxon>
        <taxon>Viridiplantae</taxon>
        <taxon>Streptophyta</taxon>
        <taxon>Embryophyta</taxon>
        <taxon>Tracheophyta</taxon>
        <taxon>Spermatophyta</taxon>
        <taxon>Magnoliopsida</taxon>
        <taxon>Liliopsida</taxon>
        <taxon>Poales</taxon>
        <taxon>Poaceae</taxon>
        <taxon>PACMAD clade</taxon>
        <taxon>Arundinoideae</taxon>
        <taxon>Arundineae</taxon>
        <taxon>Arundo</taxon>
    </lineage>
</organism>
<sequence length="27" mass="3408">MHQKKRRKNHPISFRSLSERYLNCKSY</sequence>
<accession>A0A0A9EMG8</accession>
<proteinExistence type="predicted"/>
<dbReference type="AlphaFoldDB" id="A0A0A9EMG8"/>
<name>A0A0A9EMG8_ARUDO</name>
<dbReference type="EMBL" id="GBRH01197722">
    <property type="protein sequence ID" value="JAE00174.1"/>
    <property type="molecule type" value="Transcribed_RNA"/>
</dbReference>
<protein>
    <submittedName>
        <fullName evidence="1">Uncharacterized protein</fullName>
    </submittedName>
</protein>
<reference evidence="1" key="2">
    <citation type="journal article" date="2015" name="Data Brief">
        <title>Shoot transcriptome of the giant reed, Arundo donax.</title>
        <authorList>
            <person name="Barrero R.A."/>
            <person name="Guerrero F.D."/>
            <person name="Moolhuijzen P."/>
            <person name="Goolsby J.A."/>
            <person name="Tidwell J."/>
            <person name="Bellgard S.E."/>
            <person name="Bellgard M.I."/>
        </authorList>
    </citation>
    <scope>NUCLEOTIDE SEQUENCE</scope>
    <source>
        <tissue evidence="1">Shoot tissue taken approximately 20 cm above the soil surface</tissue>
    </source>
</reference>
<evidence type="ECO:0000313" key="1">
    <source>
        <dbReference type="EMBL" id="JAE00174.1"/>
    </source>
</evidence>
<reference evidence="1" key="1">
    <citation type="submission" date="2014-09" db="EMBL/GenBank/DDBJ databases">
        <authorList>
            <person name="Magalhaes I.L.F."/>
            <person name="Oliveira U."/>
            <person name="Santos F.R."/>
            <person name="Vidigal T.H.D.A."/>
            <person name="Brescovit A.D."/>
            <person name="Santos A.J."/>
        </authorList>
    </citation>
    <scope>NUCLEOTIDE SEQUENCE</scope>
    <source>
        <tissue evidence="1">Shoot tissue taken approximately 20 cm above the soil surface</tissue>
    </source>
</reference>